<accession>A0A4T0LCU1</accession>
<evidence type="ECO:0000313" key="2">
    <source>
        <dbReference type="EMBL" id="TIB80964.1"/>
    </source>
</evidence>
<dbReference type="EMBL" id="SPRH01000011">
    <property type="protein sequence ID" value="TIC02549.1"/>
    <property type="molecule type" value="Genomic_DNA"/>
</dbReference>
<dbReference type="EMBL" id="SPRW01000086">
    <property type="protein sequence ID" value="TIC60431.1"/>
    <property type="molecule type" value="Genomic_DNA"/>
</dbReference>
<gene>
    <name evidence="5" type="ORF">E3Q02_04293</name>
    <name evidence="4" type="ORF">E3Q03_03857</name>
    <name evidence="3" type="ORF">E3Q17_01329</name>
    <name evidence="2" type="ORF">E3Q22_01553</name>
</gene>
<dbReference type="Proteomes" id="UP000309601">
    <property type="component" value="Unassembled WGS sequence"/>
</dbReference>
<evidence type="ECO:0000313" key="5">
    <source>
        <dbReference type="EMBL" id="TIC60431.1"/>
    </source>
</evidence>
<feature type="transmembrane region" description="Helical" evidence="1">
    <location>
        <begin position="225"/>
        <end position="247"/>
    </location>
</feature>
<protein>
    <submittedName>
        <fullName evidence="2">Uncharacterized protein</fullName>
    </submittedName>
</protein>
<dbReference type="Proteomes" id="UP000310685">
    <property type="component" value="Unassembled WGS sequence"/>
</dbReference>
<organism evidence="2 9">
    <name type="scientific">Wallemia mellicola</name>
    <dbReference type="NCBI Taxonomy" id="1708541"/>
    <lineage>
        <taxon>Eukaryota</taxon>
        <taxon>Fungi</taxon>
        <taxon>Dikarya</taxon>
        <taxon>Basidiomycota</taxon>
        <taxon>Wallemiomycotina</taxon>
        <taxon>Wallemiomycetes</taxon>
        <taxon>Wallemiales</taxon>
        <taxon>Wallemiaceae</taxon>
        <taxon>Wallemia</taxon>
    </lineage>
</organism>
<sequence>MAAGSRPTERDIETGQTIEYTRWHKIVEKFLHLLFPFIRLSEEHFSELRSDFQDGYIEYPGDKYNTIKPTYVLTYALFVWLLRGMTMKLTTESEEINVQPITDLPYCLIELDMEQLTPKHPLTEDILKDFANRNIQGTCFLFHVTNATVTRLRKENDKLYEHFTHRRYNNYGDHEHNMPKLLFMALKEELAGVRYLVGEEISYKPHQASVQVFSMGTFTLMYFRFCQGAALMTSLVLTAIAGILPVWDENKQIKIASVVLAGCGGALAIIQFITTRSFELTYGIDPKAALADNPIFVRTDLGVMPGETVRSWKAEQVRLLKFLVIHQVYTVKGRAYCVFRALNASGPVSASCNLGVTPYALMNALPTFFSDKGSRKLAALPDPYSERYWEAGKSHIHSNTVNSASASLYHHSQFRLIR</sequence>
<dbReference type="EMBL" id="SPRV01000063">
    <property type="protein sequence ID" value="TIC59432.1"/>
    <property type="molecule type" value="Genomic_DNA"/>
</dbReference>
<evidence type="ECO:0000313" key="3">
    <source>
        <dbReference type="EMBL" id="TIC02549.1"/>
    </source>
</evidence>
<keyword evidence="1" id="KW-0472">Membrane</keyword>
<evidence type="ECO:0000313" key="7">
    <source>
        <dbReference type="Proteomes" id="UP000307169"/>
    </source>
</evidence>
<dbReference type="Proteomes" id="UP000305362">
    <property type="component" value="Unassembled WGS sequence"/>
</dbReference>
<evidence type="ECO:0000313" key="8">
    <source>
        <dbReference type="Proteomes" id="UP000309601"/>
    </source>
</evidence>
<keyword evidence="1" id="KW-1133">Transmembrane helix</keyword>
<evidence type="ECO:0000313" key="6">
    <source>
        <dbReference type="Proteomes" id="UP000305362"/>
    </source>
</evidence>
<proteinExistence type="predicted"/>
<comment type="caution">
    <text evidence="2">The sequence shown here is derived from an EMBL/GenBank/DDBJ whole genome shotgun (WGS) entry which is preliminary data.</text>
</comment>
<name>A0A4T0LCU1_9BASI</name>
<feature type="transmembrane region" description="Helical" evidence="1">
    <location>
        <begin position="253"/>
        <end position="273"/>
    </location>
</feature>
<evidence type="ECO:0000313" key="4">
    <source>
        <dbReference type="EMBL" id="TIC59432.1"/>
    </source>
</evidence>
<reference evidence="6 7" key="1">
    <citation type="submission" date="2019-03" db="EMBL/GenBank/DDBJ databases">
        <title>Sequencing 25 genomes of Wallemia mellicola.</title>
        <authorList>
            <person name="Gostincar C."/>
        </authorList>
    </citation>
    <scope>NUCLEOTIDE SEQUENCE [LARGE SCALE GENOMIC DNA]</scope>
    <source>
        <strain evidence="3 7">EXF-1262</strain>
        <strain evidence="5 8">EXF-1274</strain>
        <strain evidence="4 6">EXF-1277</strain>
        <strain evidence="2 9">EXF-6152</strain>
    </source>
</reference>
<evidence type="ECO:0000313" key="9">
    <source>
        <dbReference type="Proteomes" id="UP000310685"/>
    </source>
</evidence>
<dbReference type="AlphaFoldDB" id="A0A4T0LCU1"/>
<evidence type="ECO:0000256" key="1">
    <source>
        <dbReference type="SAM" id="Phobius"/>
    </source>
</evidence>
<keyword evidence="1" id="KW-0812">Transmembrane</keyword>
<dbReference type="EMBL" id="SPRC01000012">
    <property type="protein sequence ID" value="TIB80964.1"/>
    <property type="molecule type" value="Genomic_DNA"/>
</dbReference>
<dbReference type="Proteomes" id="UP000307169">
    <property type="component" value="Unassembled WGS sequence"/>
</dbReference>